<dbReference type="GeneID" id="18240687"/>
<dbReference type="InParanoid" id="F4P4P1"/>
<accession>F4P4P1</accession>
<dbReference type="InterPro" id="IPR037696">
    <property type="entry name" value="CCDC77"/>
</dbReference>
<organism evidence="2 3">
    <name type="scientific">Batrachochytrium dendrobatidis (strain JAM81 / FGSC 10211)</name>
    <name type="common">Frog chytrid fungus</name>
    <dbReference type="NCBI Taxonomy" id="684364"/>
    <lineage>
        <taxon>Eukaryota</taxon>
        <taxon>Fungi</taxon>
        <taxon>Fungi incertae sedis</taxon>
        <taxon>Chytridiomycota</taxon>
        <taxon>Chytridiomycota incertae sedis</taxon>
        <taxon>Chytridiomycetes</taxon>
        <taxon>Rhizophydiales</taxon>
        <taxon>Rhizophydiales incertae sedis</taxon>
        <taxon>Batrachochytrium</taxon>
    </lineage>
</organism>
<protein>
    <submittedName>
        <fullName evidence="2">Uncharacterized protein</fullName>
    </submittedName>
</protein>
<dbReference type="EMBL" id="GL882885">
    <property type="protein sequence ID" value="EGF79655.1"/>
    <property type="molecule type" value="Genomic_DNA"/>
</dbReference>
<dbReference type="STRING" id="684364.F4P4P1"/>
<feature type="coiled-coil region" evidence="1">
    <location>
        <begin position="25"/>
        <end position="52"/>
    </location>
</feature>
<evidence type="ECO:0000313" key="3">
    <source>
        <dbReference type="Proteomes" id="UP000007241"/>
    </source>
</evidence>
<evidence type="ECO:0000256" key="1">
    <source>
        <dbReference type="SAM" id="Coils"/>
    </source>
</evidence>
<feature type="coiled-coil region" evidence="1">
    <location>
        <begin position="268"/>
        <end position="328"/>
    </location>
</feature>
<proteinExistence type="predicted"/>
<keyword evidence="1" id="KW-0175">Coiled coil</keyword>
<reference evidence="2 3" key="1">
    <citation type="submission" date="2009-12" db="EMBL/GenBank/DDBJ databases">
        <title>The draft genome of Batrachochytrium dendrobatidis.</title>
        <authorList>
            <consortium name="US DOE Joint Genome Institute (JGI-PGF)"/>
            <person name="Kuo A."/>
            <person name="Salamov A."/>
            <person name="Schmutz J."/>
            <person name="Lucas S."/>
            <person name="Pitluck S."/>
            <person name="Rosenblum E."/>
            <person name="Stajich J."/>
            <person name="Eisen M."/>
            <person name="Grigoriev I.V."/>
        </authorList>
    </citation>
    <scope>NUCLEOTIDE SEQUENCE [LARGE SCALE GENOMIC DNA]</scope>
    <source>
        <strain evidence="3">JAM81 / FGSC 10211</strain>
    </source>
</reference>
<dbReference type="RefSeq" id="XP_006679536.1">
    <property type="nucleotide sequence ID" value="XM_006679473.1"/>
</dbReference>
<dbReference type="PANTHER" id="PTHR22091">
    <property type="entry name" value="COILED-COIL DOMAIN-CONTAINING PROTEIN 77"/>
    <property type="match status" value="1"/>
</dbReference>
<name>F4P4P1_BATDJ</name>
<dbReference type="OMA" id="HLSHMYR"/>
<gene>
    <name evidence="2" type="ORF">BATDEDRAFT_35205</name>
</gene>
<dbReference type="PANTHER" id="PTHR22091:SF1">
    <property type="entry name" value="COILED-COIL DOMAIN-CONTAINING PROTEIN 77"/>
    <property type="match status" value="1"/>
</dbReference>
<dbReference type="AlphaFoldDB" id="F4P4P1"/>
<evidence type="ECO:0000313" key="2">
    <source>
        <dbReference type="EMBL" id="EGF79655.1"/>
    </source>
</evidence>
<keyword evidence="3" id="KW-1185">Reference proteome</keyword>
<dbReference type="HOGENOM" id="CLU_035281_0_0_1"/>
<dbReference type="OrthoDB" id="191169at2759"/>
<sequence>MNNPTPAVAHAQTELKHLPISEELLSYYRRRLENSEDEYQKATQRIEQLSISHEESHKLSWELHKRAQEVVEMQQALSDFQTALYDERKHTLRIVAENDELKIQELKDRKKIRFLLSLSGAPQEEVTYFRDRLDQRLVKIARVPLEPKTAVSNKAERKKIEEQDLIILEDEVQGLRLTVLSLQTQLDEQKKGFDETISGLMKDRKNMIEEERVRREYDAAKIEEHLATIKKLRILCRENTRELLRTKKVSHAHERSLIEEKAAMVKELGELKSQISLEQDRNENAEKVIESRVSRKQEGIVADLRHHLGKLEAELLATKAQRDKMEASHTRQVGYLKSRLETVNSSYTSLKRRRDYEIEGFTNDILSLRKQLRTLEKNILKYGPLEDKELVLLNLARLTGERANKISTQLQSLKAKVYATEKEVQDLDF</sequence>
<dbReference type="Proteomes" id="UP000007241">
    <property type="component" value="Unassembled WGS sequence"/>
</dbReference>